<name>A0A1I4ZQN7_9MICO</name>
<dbReference type="Proteomes" id="UP000198867">
    <property type="component" value="Unassembled WGS sequence"/>
</dbReference>
<feature type="transmembrane region" description="Helical" evidence="1">
    <location>
        <begin position="71"/>
        <end position="90"/>
    </location>
</feature>
<dbReference type="STRING" id="995034.SAMN05216219_0993"/>
<keyword evidence="1" id="KW-0472">Membrane</keyword>
<keyword evidence="3" id="KW-1185">Reference proteome</keyword>
<proteinExistence type="predicted"/>
<dbReference type="OrthoDB" id="5115907at2"/>
<organism evidence="2 3">
    <name type="scientific">Mycetocola miduiensis</name>
    <dbReference type="NCBI Taxonomy" id="995034"/>
    <lineage>
        <taxon>Bacteria</taxon>
        <taxon>Bacillati</taxon>
        <taxon>Actinomycetota</taxon>
        <taxon>Actinomycetes</taxon>
        <taxon>Micrococcales</taxon>
        <taxon>Microbacteriaceae</taxon>
        <taxon>Mycetocola</taxon>
    </lineage>
</organism>
<feature type="transmembrane region" description="Helical" evidence="1">
    <location>
        <begin position="7"/>
        <end position="28"/>
    </location>
</feature>
<evidence type="ECO:0000313" key="3">
    <source>
        <dbReference type="Proteomes" id="UP000198867"/>
    </source>
</evidence>
<keyword evidence="1" id="KW-0812">Transmembrane</keyword>
<sequence length="170" mass="19026">MILRRAFRIWMLIAAVALPIWPLVGWGIFGGGGWQFLVLIIAMPILFITMAAVAGLIWARPTVRRERAVSWLDVGILTLWHASVIGFGLFGPSSNAFAVLGVLAGLAAFWVVLWEFFTDARDRARETMAEFERMAARPTRRSTAPLARDGEELIVIEETVIEESKMRPKD</sequence>
<gene>
    <name evidence="2" type="ORF">SAMN05216219_0993</name>
</gene>
<protein>
    <submittedName>
        <fullName evidence="2">Uncharacterized protein</fullName>
    </submittedName>
</protein>
<dbReference type="RefSeq" id="WP_090709359.1">
    <property type="nucleotide sequence ID" value="NZ_FOVM01000002.1"/>
</dbReference>
<feature type="transmembrane region" description="Helical" evidence="1">
    <location>
        <begin position="96"/>
        <end position="117"/>
    </location>
</feature>
<evidence type="ECO:0000313" key="2">
    <source>
        <dbReference type="EMBL" id="SFN52487.1"/>
    </source>
</evidence>
<feature type="transmembrane region" description="Helical" evidence="1">
    <location>
        <begin position="34"/>
        <end position="59"/>
    </location>
</feature>
<evidence type="ECO:0000256" key="1">
    <source>
        <dbReference type="SAM" id="Phobius"/>
    </source>
</evidence>
<dbReference type="AlphaFoldDB" id="A0A1I4ZQN7"/>
<accession>A0A1I4ZQN7</accession>
<reference evidence="3" key="1">
    <citation type="submission" date="2016-10" db="EMBL/GenBank/DDBJ databases">
        <authorList>
            <person name="Varghese N."/>
            <person name="Submissions S."/>
        </authorList>
    </citation>
    <scope>NUCLEOTIDE SEQUENCE [LARGE SCALE GENOMIC DNA]</scope>
    <source>
        <strain evidence="3">CGMCC 1.11101</strain>
    </source>
</reference>
<keyword evidence="1" id="KW-1133">Transmembrane helix</keyword>
<dbReference type="EMBL" id="FOVM01000002">
    <property type="protein sequence ID" value="SFN52487.1"/>
    <property type="molecule type" value="Genomic_DNA"/>
</dbReference>